<geneLocation type="plasmid" evidence="1">
    <name>4</name>
</geneLocation>
<dbReference type="KEGG" id="nfr:ERS450000_06143"/>
<proteinExistence type="predicted"/>
<accession>A0A0H5PQD6</accession>
<evidence type="ECO:0000313" key="2">
    <source>
        <dbReference type="Proteomes" id="UP000057820"/>
    </source>
</evidence>
<keyword evidence="1" id="KW-0614">Plasmid</keyword>
<reference evidence="2" key="1">
    <citation type="submission" date="2015-03" db="EMBL/GenBank/DDBJ databases">
        <authorList>
            <consortium name="Pathogen Informatics"/>
        </authorList>
    </citation>
    <scope>NUCLEOTIDE SEQUENCE [LARGE SCALE GENOMIC DNA]</scope>
    <source>
        <strain evidence="2">NCTC11134</strain>
        <plasmid evidence="2">4</plasmid>
    </source>
</reference>
<sequence length="176" mass="18931">MSAVPRRPVVGGIAGGVGTTTVAHLLDGIDMGVIEANGSQCVDVLVTRATAAAVSWAIATAQRMPVRPVLVVVAGSEARWPSVVERRLKMAAANLSTPVLRLPWFSPLAASDNPWDLLATGVFDADRKTYRWAEPARKFREELVPAVLALIEREPLTADSDSELEPNDEHPVMRVS</sequence>
<gene>
    <name evidence="1" type="ORF">ERS450000_06143</name>
</gene>
<dbReference type="Proteomes" id="UP000057820">
    <property type="component" value="Plasmid 4"/>
</dbReference>
<organism evidence="1 2">
    <name type="scientific">Nocardia farcinica</name>
    <dbReference type="NCBI Taxonomy" id="37329"/>
    <lineage>
        <taxon>Bacteria</taxon>
        <taxon>Bacillati</taxon>
        <taxon>Actinomycetota</taxon>
        <taxon>Actinomycetes</taxon>
        <taxon>Mycobacteriales</taxon>
        <taxon>Nocardiaceae</taxon>
        <taxon>Nocardia</taxon>
    </lineage>
</organism>
<dbReference type="EMBL" id="LN868941">
    <property type="protein sequence ID" value="CRY84601.1"/>
    <property type="molecule type" value="Genomic_DNA"/>
</dbReference>
<protein>
    <submittedName>
        <fullName evidence="1">Uncharacterized protein</fullName>
    </submittedName>
</protein>
<name>A0A0H5PQD6_NOCFR</name>
<dbReference type="RefSeq" id="WP_076574073.1">
    <property type="nucleotide sequence ID" value="NZ_CP031419.1"/>
</dbReference>
<dbReference type="AlphaFoldDB" id="A0A0H5PQD6"/>
<evidence type="ECO:0000313" key="1">
    <source>
        <dbReference type="EMBL" id="CRY84601.1"/>
    </source>
</evidence>